<evidence type="ECO:0000313" key="2">
    <source>
        <dbReference type="Proteomes" id="UP001060215"/>
    </source>
</evidence>
<comment type="caution">
    <text evidence="1">The sequence shown here is derived from an EMBL/GenBank/DDBJ whole genome shotgun (WGS) entry which is preliminary data.</text>
</comment>
<dbReference type="EMBL" id="CM045763">
    <property type="protein sequence ID" value="KAI8021273.1"/>
    <property type="molecule type" value="Genomic_DNA"/>
</dbReference>
<gene>
    <name evidence="1" type="ORF">LOK49_LG03G02778</name>
</gene>
<proteinExistence type="predicted"/>
<dbReference type="Proteomes" id="UP001060215">
    <property type="component" value="Chromosome 6"/>
</dbReference>
<protein>
    <submittedName>
        <fullName evidence="1">Uncharacterized protein</fullName>
    </submittedName>
</protein>
<sequence length="114" mass="12871">MILLVWFCNGSAVHWFWYAQVCFYNGSAEYEDAGSLAHNVVEVPHSYGFAILFRVGDALLMDLRDTHNPCCVYSEVFSVLPTAVEEQNFVEESCRVHDPHEIFNVSASALLLLP</sequence>
<evidence type="ECO:0000313" key="1">
    <source>
        <dbReference type="EMBL" id="KAI8021273.1"/>
    </source>
</evidence>
<reference evidence="1 2" key="1">
    <citation type="journal article" date="2022" name="Plant J.">
        <title>Chromosome-level genome of Camellia lanceoleosa provides a valuable resource for understanding genome evolution and self-incompatibility.</title>
        <authorList>
            <person name="Gong W."/>
            <person name="Xiao S."/>
            <person name="Wang L."/>
            <person name="Liao Z."/>
            <person name="Chang Y."/>
            <person name="Mo W."/>
            <person name="Hu G."/>
            <person name="Li W."/>
            <person name="Zhao G."/>
            <person name="Zhu H."/>
            <person name="Hu X."/>
            <person name="Ji K."/>
            <person name="Xiang X."/>
            <person name="Song Q."/>
            <person name="Yuan D."/>
            <person name="Jin S."/>
            <person name="Zhang L."/>
        </authorList>
    </citation>
    <scope>NUCLEOTIDE SEQUENCE [LARGE SCALE GENOMIC DNA]</scope>
    <source>
        <strain evidence="1">SQ_2022a</strain>
    </source>
</reference>
<keyword evidence="2" id="KW-1185">Reference proteome</keyword>
<organism evidence="1 2">
    <name type="scientific">Camellia lanceoleosa</name>
    <dbReference type="NCBI Taxonomy" id="1840588"/>
    <lineage>
        <taxon>Eukaryota</taxon>
        <taxon>Viridiplantae</taxon>
        <taxon>Streptophyta</taxon>
        <taxon>Embryophyta</taxon>
        <taxon>Tracheophyta</taxon>
        <taxon>Spermatophyta</taxon>
        <taxon>Magnoliopsida</taxon>
        <taxon>eudicotyledons</taxon>
        <taxon>Gunneridae</taxon>
        <taxon>Pentapetalae</taxon>
        <taxon>asterids</taxon>
        <taxon>Ericales</taxon>
        <taxon>Theaceae</taxon>
        <taxon>Camellia</taxon>
    </lineage>
</organism>
<accession>A0ACC0I6S9</accession>
<name>A0ACC0I6S9_9ERIC</name>